<sequence length="43" mass="5000">MSWSNFSNDMEVAKDLDDLLAAYEKYFHSIVQKSLMGERSQTL</sequence>
<organism evidence="1 2">
    <name type="scientific">Gossypium raimondii</name>
    <name type="common">Peruvian cotton</name>
    <name type="synonym">Gossypium klotzschianum subsp. raimondii</name>
    <dbReference type="NCBI Taxonomy" id="29730"/>
    <lineage>
        <taxon>Eukaryota</taxon>
        <taxon>Viridiplantae</taxon>
        <taxon>Streptophyta</taxon>
        <taxon>Embryophyta</taxon>
        <taxon>Tracheophyta</taxon>
        <taxon>Spermatophyta</taxon>
        <taxon>Magnoliopsida</taxon>
        <taxon>eudicotyledons</taxon>
        <taxon>Gunneridae</taxon>
        <taxon>Pentapetalae</taxon>
        <taxon>rosids</taxon>
        <taxon>malvids</taxon>
        <taxon>Malvales</taxon>
        <taxon>Malvaceae</taxon>
        <taxon>Malvoideae</taxon>
        <taxon>Gossypium</taxon>
    </lineage>
</organism>
<dbReference type="AlphaFoldDB" id="A0A7J8NYW2"/>
<comment type="caution">
    <text evidence="1">The sequence shown here is derived from an EMBL/GenBank/DDBJ whole genome shotgun (WGS) entry which is preliminary data.</text>
</comment>
<name>A0A7J8NYW2_GOSRA</name>
<dbReference type="EMBL" id="JABEZZ010000003">
    <property type="protein sequence ID" value="MBA0582205.1"/>
    <property type="molecule type" value="Genomic_DNA"/>
</dbReference>
<gene>
    <name evidence="1" type="ORF">Gorai_024356</name>
</gene>
<evidence type="ECO:0000313" key="1">
    <source>
        <dbReference type="EMBL" id="MBA0582205.1"/>
    </source>
</evidence>
<proteinExistence type="predicted"/>
<accession>A0A7J8NYW2</accession>
<evidence type="ECO:0000313" key="2">
    <source>
        <dbReference type="Proteomes" id="UP000593578"/>
    </source>
</evidence>
<dbReference type="Proteomes" id="UP000593578">
    <property type="component" value="Unassembled WGS sequence"/>
</dbReference>
<protein>
    <submittedName>
        <fullName evidence="1">Uncharacterized protein</fullName>
    </submittedName>
</protein>
<reference evidence="1 2" key="1">
    <citation type="journal article" date="2019" name="Genome Biol. Evol.">
        <title>Insights into the evolution of the New World diploid cottons (Gossypium, subgenus Houzingenia) based on genome sequencing.</title>
        <authorList>
            <person name="Grover C.E."/>
            <person name="Arick M.A. 2nd"/>
            <person name="Thrash A."/>
            <person name="Conover J.L."/>
            <person name="Sanders W.S."/>
            <person name="Peterson D.G."/>
            <person name="Frelichowski J.E."/>
            <person name="Scheffler J.A."/>
            <person name="Scheffler B.E."/>
            <person name="Wendel J.F."/>
        </authorList>
    </citation>
    <scope>NUCLEOTIDE SEQUENCE [LARGE SCALE GENOMIC DNA]</scope>
    <source>
        <strain evidence="1">8</strain>
        <tissue evidence="1">Leaf</tissue>
    </source>
</reference>